<feature type="region of interest" description="Disordered" evidence="6">
    <location>
        <begin position="267"/>
        <end position="390"/>
    </location>
</feature>
<dbReference type="PANTHER" id="PTHR15741:SF27">
    <property type="entry name" value="TRANSCRIPTION FACTOR AP-4"/>
    <property type="match status" value="1"/>
</dbReference>
<keyword evidence="5" id="KW-0539">Nucleus</keyword>
<dbReference type="GO" id="GO:0046983">
    <property type="term" value="F:protein dimerization activity"/>
    <property type="evidence" value="ECO:0007669"/>
    <property type="project" value="InterPro"/>
</dbReference>
<reference evidence="8 9" key="1">
    <citation type="submission" date="2020-03" db="EMBL/GenBank/DDBJ databases">
        <title>Draft Genome Sequence of Cudoniella acicularis.</title>
        <authorList>
            <person name="Buettner E."/>
            <person name="Kellner H."/>
        </authorList>
    </citation>
    <scope>NUCLEOTIDE SEQUENCE [LARGE SCALE GENOMIC DNA]</scope>
    <source>
        <strain evidence="8 9">DSM 108380</strain>
    </source>
</reference>
<protein>
    <recommendedName>
        <fullName evidence="7">BHLH domain-containing protein</fullName>
    </recommendedName>
</protein>
<dbReference type="InterPro" id="IPR052207">
    <property type="entry name" value="Max-like/E-box_TFs"/>
</dbReference>
<dbReference type="GO" id="GO:0000981">
    <property type="term" value="F:DNA-binding transcription factor activity, RNA polymerase II-specific"/>
    <property type="evidence" value="ECO:0007669"/>
    <property type="project" value="TreeGrafter"/>
</dbReference>
<gene>
    <name evidence="8" type="ORF">G7Y89_g7741</name>
</gene>
<dbReference type="InterPro" id="IPR036638">
    <property type="entry name" value="HLH_DNA-bd_sf"/>
</dbReference>
<dbReference type="OrthoDB" id="5778525at2759"/>
<keyword evidence="9" id="KW-1185">Reference proteome</keyword>
<dbReference type="SMART" id="SM00353">
    <property type="entry name" value="HLH"/>
    <property type="match status" value="1"/>
</dbReference>
<proteinExistence type="predicted"/>
<dbReference type="Proteomes" id="UP000566819">
    <property type="component" value="Unassembled WGS sequence"/>
</dbReference>
<evidence type="ECO:0000259" key="7">
    <source>
        <dbReference type="PROSITE" id="PS50888"/>
    </source>
</evidence>
<organism evidence="8 9">
    <name type="scientific">Cudoniella acicularis</name>
    <dbReference type="NCBI Taxonomy" id="354080"/>
    <lineage>
        <taxon>Eukaryota</taxon>
        <taxon>Fungi</taxon>
        <taxon>Dikarya</taxon>
        <taxon>Ascomycota</taxon>
        <taxon>Pezizomycotina</taxon>
        <taxon>Leotiomycetes</taxon>
        <taxon>Helotiales</taxon>
        <taxon>Tricladiaceae</taxon>
        <taxon>Cudoniella</taxon>
    </lineage>
</organism>
<dbReference type="Pfam" id="PF00010">
    <property type="entry name" value="HLH"/>
    <property type="match status" value="1"/>
</dbReference>
<dbReference type="InterPro" id="IPR011598">
    <property type="entry name" value="bHLH_dom"/>
</dbReference>
<accession>A0A8H4RHX6</accession>
<comment type="subcellular location">
    <subcellularLocation>
        <location evidence="1">Nucleus</location>
    </subcellularLocation>
</comment>
<keyword evidence="2" id="KW-0805">Transcription regulation</keyword>
<comment type="caution">
    <text evidence="8">The sequence shown here is derived from an EMBL/GenBank/DDBJ whole genome shotgun (WGS) entry which is preliminary data.</text>
</comment>
<dbReference type="EMBL" id="JAAMPI010000554">
    <property type="protein sequence ID" value="KAF4630395.1"/>
    <property type="molecule type" value="Genomic_DNA"/>
</dbReference>
<dbReference type="PROSITE" id="PS50888">
    <property type="entry name" value="BHLH"/>
    <property type="match status" value="1"/>
</dbReference>
<evidence type="ECO:0000313" key="8">
    <source>
        <dbReference type="EMBL" id="KAF4630395.1"/>
    </source>
</evidence>
<dbReference type="Gene3D" id="4.10.280.10">
    <property type="entry name" value="Helix-loop-helix DNA-binding domain"/>
    <property type="match status" value="1"/>
</dbReference>
<feature type="compositionally biased region" description="Polar residues" evidence="6">
    <location>
        <begin position="291"/>
        <end position="301"/>
    </location>
</feature>
<dbReference type="AlphaFoldDB" id="A0A8H4RHX6"/>
<evidence type="ECO:0000256" key="1">
    <source>
        <dbReference type="ARBA" id="ARBA00004123"/>
    </source>
</evidence>
<dbReference type="CDD" id="cd11404">
    <property type="entry name" value="bHLHzip_Mlx_like"/>
    <property type="match status" value="1"/>
</dbReference>
<feature type="domain" description="BHLH" evidence="7">
    <location>
        <begin position="377"/>
        <end position="428"/>
    </location>
</feature>
<dbReference type="SUPFAM" id="SSF47459">
    <property type="entry name" value="HLH, helix-loop-helix DNA-binding domain"/>
    <property type="match status" value="1"/>
</dbReference>
<dbReference type="GO" id="GO:0000978">
    <property type="term" value="F:RNA polymerase II cis-regulatory region sequence-specific DNA binding"/>
    <property type="evidence" value="ECO:0007669"/>
    <property type="project" value="TreeGrafter"/>
</dbReference>
<sequence length="445" mass="49012">MGSSKPPNLEMPFGYSFDTSASNFPFPSPTAPAPGPSLLDDNESKFLDSFFDGVSSDHFDYNLFTNAPGGSETGFGWDELPPTFMGTTSSFGQQPQIGAQEIPDLNFNDLNSQIQLGSSMPTSTSDDVLAAATLLQNGPNGRSHSIAEGALFHRQDMSISHTNGQVRPQSISHYAPSRAFSSNHERAASNEFLRDDNYYADMAFTGQTDGGPNRRRLNPKMDIRWGSDQSFGTPQGFMAPNNQETVAELERAQIQGLETAFEIDRGETVGTDKSHPPSPTHSFKSPRKTKSANQGNEVDQNSRPRKRRKSKFQEDGDDEEDFTGLGQAGPKKRKSIKKEPHEMSPPVDSEQGHKRRKSTATSNSGAKPTRENLTEDQKRENHIKSEQKRRTLIREGFEDLGELVPGLRGGGFSKSAVLIMAADWLEDLLQGNEVLRAQLDELEGR</sequence>
<keyword evidence="3" id="KW-0238">DNA-binding</keyword>
<dbReference type="GO" id="GO:0005634">
    <property type="term" value="C:nucleus"/>
    <property type="evidence" value="ECO:0007669"/>
    <property type="project" value="UniProtKB-SubCell"/>
</dbReference>
<evidence type="ECO:0000256" key="4">
    <source>
        <dbReference type="ARBA" id="ARBA00023163"/>
    </source>
</evidence>
<name>A0A8H4RHX6_9HELO</name>
<evidence type="ECO:0000256" key="3">
    <source>
        <dbReference type="ARBA" id="ARBA00023125"/>
    </source>
</evidence>
<evidence type="ECO:0000256" key="5">
    <source>
        <dbReference type="ARBA" id="ARBA00023242"/>
    </source>
</evidence>
<evidence type="ECO:0000256" key="6">
    <source>
        <dbReference type="SAM" id="MobiDB-lite"/>
    </source>
</evidence>
<evidence type="ECO:0000256" key="2">
    <source>
        <dbReference type="ARBA" id="ARBA00023015"/>
    </source>
</evidence>
<evidence type="ECO:0000313" key="9">
    <source>
        <dbReference type="Proteomes" id="UP000566819"/>
    </source>
</evidence>
<feature type="compositionally biased region" description="Basic and acidic residues" evidence="6">
    <location>
        <begin position="368"/>
        <end position="390"/>
    </location>
</feature>
<dbReference type="PANTHER" id="PTHR15741">
    <property type="entry name" value="BASIC HELIX-LOOP-HELIX ZIP TRANSCRIPTION FACTOR"/>
    <property type="match status" value="1"/>
</dbReference>
<keyword evidence="4" id="KW-0804">Transcription</keyword>